<evidence type="ECO:0000259" key="2">
    <source>
        <dbReference type="Pfam" id="PF02470"/>
    </source>
</evidence>
<dbReference type="InterPro" id="IPR052336">
    <property type="entry name" value="MlaD_Phospholipid_Transporter"/>
</dbReference>
<accession>A0A194AH92</accession>
<dbReference type="STRING" id="1592317.DPF_1414"/>
<proteinExistence type="predicted"/>
<keyword evidence="1" id="KW-0812">Transmembrane</keyword>
<comment type="caution">
    <text evidence="3">The sequence shown here is derived from an EMBL/GenBank/DDBJ whole genome shotgun (WGS) entry which is preliminary data.</text>
</comment>
<dbReference type="GO" id="GO:0005543">
    <property type="term" value="F:phospholipid binding"/>
    <property type="evidence" value="ECO:0007669"/>
    <property type="project" value="TreeGrafter"/>
</dbReference>
<keyword evidence="1" id="KW-0472">Membrane</keyword>
<protein>
    <submittedName>
        <fullName evidence="3">ABC transporter substrate-binding protein</fullName>
    </submittedName>
</protein>
<evidence type="ECO:0000313" key="3">
    <source>
        <dbReference type="EMBL" id="GAU08698.1"/>
    </source>
</evidence>
<dbReference type="PANTHER" id="PTHR33371">
    <property type="entry name" value="INTERMEMBRANE PHOSPHOLIPID TRANSPORT SYSTEM BINDING PROTEIN MLAD-RELATED"/>
    <property type="match status" value="1"/>
</dbReference>
<dbReference type="Proteomes" id="UP000095200">
    <property type="component" value="Unassembled WGS sequence"/>
</dbReference>
<keyword evidence="1" id="KW-1133">Transmembrane helix</keyword>
<feature type="transmembrane region" description="Helical" evidence="1">
    <location>
        <begin position="9"/>
        <end position="26"/>
    </location>
</feature>
<dbReference type="NCBIfam" id="TIGR04430">
    <property type="entry name" value="OM_asym_MlaD"/>
    <property type="match status" value="1"/>
</dbReference>
<dbReference type="InterPro" id="IPR003399">
    <property type="entry name" value="Mce/MlaD"/>
</dbReference>
<evidence type="ECO:0000256" key="1">
    <source>
        <dbReference type="SAM" id="Phobius"/>
    </source>
</evidence>
<dbReference type="PANTHER" id="PTHR33371:SF4">
    <property type="entry name" value="INTERMEMBRANE PHOSPHOLIPID TRANSPORT SYSTEM BINDING PROTEIN MLAD"/>
    <property type="match status" value="1"/>
</dbReference>
<dbReference type="PROSITE" id="PS51257">
    <property type="entry name" value="PROKAR_LIPOPROTEIN"/>
    <property type="match status" value="1"/>
</dbReference>
<keyword evidence="4" id="KW-1185">Reference proteome</keyword>
<name>A0A194AH92_9BACT</name>
<evidence type="ECO:0000313" key="4">
    <source>
        <dbReference type="Proteomes" id="UP000095200"/>
    </source>
</evidence>
<organism evidence="3 4">
    <name type="scientific">Desulfoplanes formicivorans</name>
    <dbReference type="NCBI Taxonomy" id="1592317"/>
    <lineage>
        <taxon>Bacteria</taxon>
        <taxon>Pseudomonadati</taxon>
        <taxon>Thermodesulfobacteriota</taxon>
        <taxon>Desulfovibrionia</taxon>
        <taxon>Desulfovibrionales</taxon>
        <taxon>Desulfoplanaceae</taxon>
        <taxon>Desulfoplanes</taxon>
    </lineage>
</organism>
<reference evidence="4" key="1">
    <citation type="submission" date="2016-06" db="EMBL/GenBank/DDBJ databases">
        <title>Draft genome sequence of Desulfoplanes formicivorans strain Pf12B.</title>
        <authorList>
            <person name="Watanabe M."/>
            <person name="Kojima H."/>
            <person name="Fukui M."/>
        </authorList>
    </citation>
    <scope>NUCLEOTIDE SEQUENCE [LARGE SCALE GENOMIC DNA]</scope>
    <source>
        <strain evidence="4">Pf12B</strain>
    </source>
</reference>
<sequence length="148" mass="15943">MKRFKQESIVGIFFIIGCLCVAYLTVKLGKMELLGGDYYTITARFTNVTGLKTGGFVQMAGVPIGQVQSITLDPENQVAMVSMKIQKDVPIDEDAIASVKTSGLIGDKYIKISPGGGLEPIPEGGVIVDTESTVDFEELISKYIFGKV</sequence>
<feature type="domain" description="Mce/MlaD" evidence="2">
    <location>
        <begin position="38"/>
        <end position="115"/>
    </location>
</feature>
<dbReference type="OrthoDB" id="9788420at2"/>
<dbReference type="InterPro" id="IPR030970">
    <property type="entry name" value="ABC_MlaD"/>
</dbReference>
<gene>
    <name evidence="3" type="ORF">DPF_1414</name>
</gene>
<dbReference type="EMBL" id="BDFE01000015">
    <property type="protein sequence ID" value="GAU08698.1"/>
    <property type="molecule type" value="Genomic_DNA"/>
</dbReference>
<dbReference type="AlphaFoldDB" id="A0A194AH92"/>
<dbReference type="RefSeq" id="WP_069858431.1">
    <property type="nucleotide sequence ID" value="NZ_BDFE01000015.1"/>
</dbReference>
<dbReference type="Pfam" id="PF02470">
    <property type="entry name" value="MlaD"/>
    <property type="match status" value="1"/>
</dbReference>
<dbReference type="GO" id="GO:0005548">
    <property type="term" value="F:phospholipid transporter activity"/>
    <property type="evidence" value="ECO:0007669"/>
    <property type="project" value="TreeGrafter"/>
</dbReference>